<keyword evidence="3" id="KW-1133">Transmembrane helix</keyword>
<protein>
    <submittedName>
        <fullName evidence="4">Putative trafficking pga2 protein</fullName>
    </submittedName>
</protein>
<dbReference type="eggNOG" id="ENOG502S828">
    <property type="taxonomic scope" value="Eukaryota"/>
</dbReference>
<keyword evidence="3" id="KW-0472">Membrane</keyword>
<proteinExistence type="predicted"/>
<dbReference type="Proteomes" id="UP000014074">
    <property type="component" value="Unassembled WGS sequence"/>
</dbReference>
<evidence type="ECO:0000313" key="4">
    <source>
        <dbReference type="EMBL" id="EOO01449.1"/>
    </source>
</evidence>
<dbReference type="PANTHER" id="PTHR28199">
    <property type="entry name" value="PROCESSING OF GAS1 AND ALP PROTEIN 2"/>
    <property type="match status" value="1"/>
</dbReference>
<dbReference type="EMBL" id="KB932993">
    <property type="protein sequence ID" value="EOO01449.1"/>
    <property type="molecule type" value="Genomic_DNA"/>
</dbReference>
<sequence length="145" mass="16594">MADLLKLASTAGERFTRNLGNSFAEMSLQKWIRVVIIVGAYLLLRPYLIKLGAKQQMKAHEKEEEESARETAAKISANELRGQKLAIPEDSESEGEAEATSADWGKKARRRQRDMIKKMIAVEEKRLQELQEDEEDKDIQEFLTE</sequence>
<dbReference type="RefSeq" id="XP_007913765.1">
    <property type="nucleotide sequence ID" value="XM_007915574.1"/>
</dbReference>
<accession>R8BQ39</accession>
<dbReference type="GO" id="GO:0015031">
    <property type="term" value="P:protein transport"/>
    <property type="evidence" value="ECO:0007669"/>
    <property type="project" value="TreeGrafter"/>
</dbReference>
<dbReference type="KEGG" id="tmn:UCRPA7_3079"/>
<feature type="transmembrane region" description="Helical" evidence="3">
    <location>
        <begin position="31"/>
        <end position="48"/>
    </location>
</feature>
<evidence type="ECO:0000256" key="1">
    <source>
        <dbReference type="SAM" id="Coils"/>
    </source>
</evidence>
<name>R8BQ39_PHAM7</name>
<organism evidence="4 5">
    <name type="scientific">Phaeoacremonium minimum (strain UCR-PA7)</name>
    <name type="common">Esca disease fungus</name>
    <name type="synonym">Togninia minima</name>
    <dbReference type="NCBI Taxonomy" id="1286976"/>
    <lineage>
        <taxon>Eukaryota</taxon>
        <taxon>Fungi</taxon>
        <taxon>Dikarya</taxon>
        <taxon>Ascomycota</taxon>
        <taxon>Pezizomycotina</taxon>
        <taxon>Sordariomycetes</taxon>
        <taxon>Sordariomycetidae</taxon>
        <taxon>Togniniales</taxon>
        <taxon>Togniniaceae</taxon>
        <taxon>Phaeoacremonium</taxon>
    </lineage>
</organism>
<keyword evidence="1" id="KW-0175">Coiled coil</keyword>
<feature type="coiled-coil region" evidence="1">
    <location>
        <begin position="113"/>
        <end position="140"/>
    </location>
</feature>
<dbReference type="InterPro" id="IPR011431">
    <property type="entry name" value="Trafficking_Pga2"/>
</dbReference>
<dbReference type="PIRSF" id="PIRSF022909">
    <property type="entry name" value="UCP022909"/>
    <property type="match status" value="1"/>
</dbReference>
<dbReference type="HOGENOM" id="CLU_121099_1_1_1"/>
<dbReference type="PANTHER" id="PTHR28199:SF1">
    <property type="entry name" value="PROCESSING OF GAS1 AND ALP PROTEIN 2"/>
    <property type="match status" value="1"/>
</dbReference>
<evidence type="ECO:0000256" key="3">
    <source>
        <dbReference type="SAM" id="Phobius"/>
    </source>
</evidence>
<keyword evidence="3" id="KW-0812">Transmembrane</keyword>
<evidence type="ECO:0000313" key="5">
    <source>
        <dbReference type="Proteomes" id="UP000014074"/>
    </source>
</evidence>
<evidence type="ECO:0000256" key="2">
    <source>
        <dbReference type="SAM" id="MobiDB-lite"/>
    </source>
</evidence>
<feature type="region of interest" description="Disordered" evidence="2">
    <location>
        <begin position="80"/>
        <end position="110"/>
    </location>
</feature>
<gene>
    <name evidence="4" type="ORF">UCRPA7_3079</name>
</gene>
<dbReference type="OrthoDB" id="4227028at2759"/>
<dbReference type="Pfam" id="PF07543">
    <property type="entry name" value="PGA2"/>
    <property type="match status" value="1"/>
</dbReference>
<dbReference type="GeneID" id="19323393"/>
<reference evidence="5" key="1">
    <citation type="journal article" date="2013" name="Genome Announc.">
        <title>Draft genome sequence of the ascomycete Phaeoacremonium aleophilum strain UCR-PA7, a causal agent of the esca disease complex in grapevines.</title>
        <authorList>
            <person name="Blanco-Ulate B."/>
            <person name="Rolshausen P."/>
            <person name="Cantu D."/>
        </authorList>
    </citation>
    <scope>NUCLEOTIDE SEQUENCE [LARGE SCALE GENOMIC DNA]</scope>
    <source>
        <strain evidence="5">UCR-PA7</strain>
    </source>
</reference>
<dbReference type="AlphaFoldDB" id="R8BQ39"/>
<keyword evidence="5" id="KW-1185">Reference proteome</keyword>